<evidence type="ECO:0000256" key="2">
    <source>
        <dbReference type="ARBA" id="ARBA00022908"/>
    </source>
</evidence>
<dbReference type="InterPro" id="IPR044068">
    <property type="entry name" value="CB"/>
</dbReference>
<dbReference type="GO" id="GO:0015074">
    <property type="term" value="P:DNA integration"/>
    <property type="evidence" value="ECO:0007669"/>
    <property type="project" value="UniProtKB-KW"/>
</dbReference>
<dbReference type="PANTHER" id="PTHR30349:SF41">
    <property type="entry name" value="INTEGRASE_RECOMBINASE PROTEIN MJ0367-RELATED"/>
    <property type="match status" value="1"/>
</dbReference>
<evidence type="ECO:0000313" key="8">
    <source>
        <dbReference type="EMBL" id="APZ93434.1"/>
    </source>
</evidence>
<dbReference type="Proteomes" id="UP000187735">
    <property type="component" value="Chromosome"/>
</dbReference>
<evidence type="ECO:0000256" key="1">
    <source>
        <dbReference type="ARBA" id="ARBA00008857"/>
    </source>
</evidence>
<dbReference type="InterPro" id="IPR050090">
    <property type="entry name" value="Tyrosine_recombinase_XerCD"/>
</dbReference>
<keyword evidence="2" id="KW-0229">DNA integration</keyword>
<protein>
    <submittedName>
        <fullName evidence="8">Site-specific tyrosine recombinase</fullName>
    </submittedName>
</protein>
<evidence type="ECO:0000256" key="5">
    <source>
        <dbReference type="PROSITE-ProRule" id="PRU01248"/>
    </source>
</evidence>
<dbReference type="RefSeq" id="WP_077024896.1">
    <property type="nucleotide sequence ID" value="NZ_CP017641.1"/>
</dbReference>
<gene>
    <name evidence="8" type="ORF">Fuma_03051</name>
</gene>
<sequence length="389" mass="45420">MARQPKPWYWTARKAWFVTIDGKRHTLGREKKAAHLRFHELMRKPIKRTVPCESVVAIADRFLEWVHKHRSPHTYEWYRHRLERFARKHPSLLIRDLRPFHVQEWVDDYPELKQTTKRNYMRTVKRCMKWALQQGYVSENPVEHLEVPGAERNETLITLHDFEALLSHCPDENFKDLVITTWETGCRPQESLRVEARHVDLANSRWLFPQQESKGKKAPRIVYLSEVALEITKRRMAEYPTGPLFRNSRGNAWTKDSANCAVDRVRTRMGKGEMQRRGITITADQIATFIPKLKQSRVVKGVELPKSHSQLRSEAKRKLNAECIVDLVPRYSLYKLRHAWATRALQSGLDGLTVAVLMGHSDPSTLARVYQHLSHDPTHLLNQARKAAG</sequence>
<evidence type="ECO:0000313" key="9">
    <source>
        <dbReference type="Proteomes" id="UP000187735"/>
    </source>
</evidence>
<dbReference type="OrthoDB" id="255290at2"/>
<keyword evidence="3 5" id="KW-0238">DNA-binding</keyword>
<dbReference type="InterPro" id="IPR013762">
    <property type="entry name" value="Integrase-like_cat_sf"/>
</dbReference>
<accession>A0A1P8WH88</accession>
<dbReference type="Gene3D" id="1.10.443.10">
    <property type="entry name" value="Intergrase catalytic core"/>
    <property type="match status" value="1"/>
</dbReference>
<proteinExistence type="inferred from homology"/>
<name>A0A1P8WH88_9PLAN</name>
<dbReference type="STRING" id="1891926.Fuma_03051"/>
<dbReference type="EMBL" id="CP017641">
    <property type="protein sequence ID" value="APZ93434.1"/>
    <property type="molecule type" value="Genomic_DNA"/>
</dbReference>
<keyword evidence="9" id="KW-1185">Reference proteome</keyword>
<organism evidence="8 9">
    <name type="scientific">Fuerstiella marisgermanici</name>
    <dbReference type="NCBI Taxonomy" id="1891926"/>
    <lineage>
        <taxon>Bacteria</taxon>
        <taxon>Pseudomonadati</taxon>
        <taxon>Planctomycetota</taxon>
        <taxon>Planctomycetia</taxon>
        <taxon>Planctomycetales</taxon>
        <taxon>Planctomycetaceae</taxon>
        <taxon>Fuerstiella</taxon>
    </lineage>
</organism>
<dbReference type="KEGG" id="fmr:Fuma_03051"/>
<dbReference type="Pfam" id="PF02899">
    <property type="entry name" value="Phage_int_SAM_1"/>
    <property type="match status" value="1"/>
</dbReference>
<dbReference type="InterPro" id="IPR011010">
    <property type="entry name" value="DNA_brk_join_enz"/>
</dbReference>
<comment type="similarity">
    <text evidence="1">Belongs to the 'phage' integrase family.</text>
</comment>
<feature type="domain" description="Core-binding (CB)" evidence="7">
    <location>
        <begin position="53"/>
        <end position="132"/>
    </location>
</feature>
<dbReference type="AlphaFoldDB" id="A0A1P8WH88"/>
<dbReference type="Pfam" id="PF00589">
    <property type="entry name" value="Phage_integrase"/>
    <property type="match status" value="1"/>
</dbReference>
<dbReference type="InterPro" id="IPR002104">
    <property type="entry name" value="Integrase_catalytic"/>
</dbReference>
<dbReference type="SUPFAM" id="SSF56349">
    <property type="entry name" value="DNA breaking-rejoining enzymes"/>
    <property type="match status" value="1"/>
</dbReference>
<dbReference type="InterPro" id="IPR004107">
    <property type="entry name" value="Integrase_SAM-like_N"/>
</dbReference>
<dbReference type="GO" id="GO:0006310">
    <property type="term" value="P:DNA recombination"/>
    <property type="evidence" value="ECO:0007669"/>
    <property type="project" value="UniProtKB-KW"/>
</dbReference>
<evidence type="ECO:0000256" key="4">
    <source>
        <dbReference type="ARBA" id="ARBA00023172"/>
    </source>
</evidence>
<dbReference type="PANTHER" id="PTHR30349">
    <property type="entry name" value="PHAGE INTEGRASE-RELATED"/>
    <property type="match status" value="1"/>
</dbReference>
<keyword evidence="4" id="KW-0233">DNA recombination</keyword>
<dbReference type="InterPro" id="IPR010998">
    <property type="entry name" value="Integrase_recombinase_N"/>
</dbReference>
<evidence type="ECO:0000259" key="6">
    <source>
        <dbReference type="PROSITE" id="PS51898"/>
    </source>
</evidence>
<feature type="domain" description="Tyr recombinase" evidence="6">
    <location>
        <begin position="152"/>
        <end position="385"/>
    </location>
</feature>
<dbReference type="Gene3D" id="1.10.150.130">
    <property type="match status" value="1"/>
</dbReference>
<dbReference type="PROSITE" id="PS51900">
    <property type="entry name" value="CB"/>
    <property type="match status" value="1"/>
</dbReference>
<evidence type="ECO:0000259" key="7">
    <source>
        <dbReference type="PROSITE" id="PS51900"/>
    </source>
</evidence>
<dbReference type="GO" id="GO:0003677">
    <property type="term" value="F:DNA binding"/>
    <property type="evidence" value="ECO:0007669"/>
    <property type="project" value="UniProtKB-UniRule"/>
</dbReference>
<reference evidence="8 9" key="1">
    <citation type="journal article" date="2016" name="Front. Microbiol.">
        <title>Fuerstia marisgermanicae gen. nov., sp. nov., an Unusual Member of the Phylum Planctomycetes from the German Wadden Sea.</title>
        <authorList>
            <person name="Kohn T."/>
            <person name="Heuer A."/>
            <person name="Jogler M."/>
            <person name="Vollmers J."/>
            <person name="Boedeker C."/>
            <person name="Bunk B."/>
            <person name="Rast P."/>
            <person name="Borchert D."/>
            <person name="Glockner I."/>
            <person name="Freese H.M."/>
            <person name="Klenk H.P."/>
            <person name="Overmann J."/>
            <person name="Kaster A.K."/>
            <person name="Rohde M."/>
            <person name="Wiegand S."/>
            <person name="Jogler C."/>
        </authorList>
    </citation>
    <scope>NUCLEOTIDE SEQUENCE [LARGE SCALE GENOMIC DNA]</scope>
    <source>
        <strain evidence="8 9">NH11</strain>
    </source>
</reference>
<evidence type="ECO:0000256" key="3">
    <source>
        <dbReference type="ARBA" id="ARBA00023125"/>
    </source>
</evidence>
<dbReference type="PROSITE" id="PS51898">
    <property type="entry name" value="TYR_RECOMBINASE"/>
    <property type="match status" value="1"/>
</dbReference>